<evidence type="ECO:0000313" key="3">
    <source>
        <dbReference type="Proteomes" id="UP001556196"/>
    </source>
</evidence>
<protein>
    <submittedName>
        <fullName evidence="2">FMN-binding negative transcriptional regulator</fullName>
    </submittedName>
</protein>
<dbReference type="Pfam" id="PF04299">
    <property type="entry name" value="FMN_bind_2"/>
    <property type="match status" value="1"/>
</dbReference>
<proteinExistence type="predicted"/>
<dbReference type="PIRSF" id="PIRSF010372">
    <property type="entry name" value="PaiB"/>
    <property type="match status" value="1"/>
</dbReference>
<evidence type="ECO:0000313" key="2">
    <source>
        <dbReference type="EMBL" id="MEW9808701.1"/>
    </source>
</evidence>
<dbReference type="Proteomes" id="UP001556196">
    <property type="component" value="Unassembled WGS sequence"/>
</dbReference>
<keyword evidence="3" id="KW-1185">Reference proteome</keyword>
<dbReference type="Gene3D" id="2.30.110.10">
    <property type="entry name" value="Electron Transport, Fmn-binding Protein, Chain A"/>
    <property type="match status" value="1"/>
</dbReference>
<gene>
    <name evidence="2" type="ORF">ABUE31_22145</name>
</gene>
<organism evidence="2 3">
    <name type="scientific">Mesorhizobium marinum</name>
    <dbReference type="NCBI Taxonomy" id="3228790"/>
    <lineage>
        <taxon>Bacteria</taxon>
        <taxon>Pseudomonadati</taxon>
        <taxon>Pseudomonadota</taxon>
        <taxon>Alphaproteobacteria</taxon>
        <taxon>Hyphomicrobiales</taxon>
        <taxon>Phyllobacteriaceae</taxon>
        <taxon>Mesorhizobium</taxon>
    </lineage>
</organism>
<sequence>MYIPQQFREARRDVLVSAMRDIQLAAIVTPGPDGLRATHAPVVVREERDRLVLEFHVARGNPHWQLAGAQSIVIFQGPQAYIHPGWYASKAEHGRVVPTWTYVMVHAHGRLETIEAPEELLAHLVALTDRNEAGRTVPWAVSDAPEKYIDGMTRAIVGLRVTVERLEGSWKLNQHKSEGDRRGVQSGLADQADENSQSISTLMRDLEQVRAAAADKQKVNPT</sequence>
<dbReference type="PANTHER" id="PTHR35802">
    <property type="entry name" value="PROTEASE SYNTHASE AND SPORULATION PROTEIN PAI 2"/>
    <property type="match status" value="1"/>
</dbReference>
<dbReference type="InterPro" id="IPR012349">
    <property type="entry name" value="Split_barrel_FMN-bd"/>
</dbReference>
<comment type="caution">
    <text evidence="2">The sequence shown here is derived from an EMBL/GenBank/DDBJ whole genome shotgun (WGS) entry which is preliminary data.</text>
</comment>
<accession>A0ABV3R5U3</accession>
<dbReference type="EMBL" id="JBFOCI010000010">
    <property type="protein sequence ID" value="MEW9808701.1"/>
    <property type="molecule type" value="Genomic_DNA"/>
</dbReference>
<evidence type="ECO:0000256" key="1">
    <source>
        <dbReference type="SAM" id="MobiDB-lite"/>
    </source>
</evidence>
<reference evidence="2 3" key="1">
    <citation type="submission" date="2024-06" db="EMBL/GenBank/DDBJ databases">
        <authorList>
            <person name="Tuo L."/>
        </authorList>
    </citation>
    <scope>NUCLEOTIDE SEQUENCE [LARGE SCALE GENOMIC DNA]</scope>
    <source>
        <strain evidence="2 3">ZMM04-5</strain>
    </source>
</reference>
<dbReference type="PANTHER" id="PTHR35802:SF1">
    <property type="entry name" value="PROTEASE SYNTHASE AND SPORULATION PROTEIN PAI 2"/>
    <property type="match status" value="1"/>
</dbReference>
<name>A0ABV3R5U3_9HYPH</name>
<dbReference type="InterPro" id="IPR007396">
    <property type="entry name" value="TR_PAI2-type"/>
</dbReference>
<feature type="region of interest" description="Disordered" evidence="1">
    <location>
        <begin position="176"/>
        <end position="197"/>
    </location>
</feature>
<dbReference type="RefSeq" id="WP_367725944.1">
    <property type="nucleotide sequence ID" value="NZ_JBFOCI010000010.1"/>
</dbReference>
<dbReference type="SUPFAM" id="SSF50475">
    <property type="entry name" value="FMN-binding split barrel"/>
    <property type="match status" value="1"/>
</dbReference>